<sequence>MKEIEVFIDTEEIADFFFQELMNRGYVPTEEEIEEMADITFEYLIKKCIIDEDAEEE</sequence>
<organism evidence="1 2">
    <name type="scientific">Mesobacillus zeae</name>
    <dbReference type="NCBI Taxonomy" id="1917180"/>
    <lineage>
        <taxon>Bacteria</taxon>
        <taxon>Bacillati</taxon>
        <taxon>Bacillota</taxon>
        <taxon>Bacilli</taxon>
        <taxon>Bacillales</taxon>
        <taxon>Bacillaceae</taxon>
        <taxon>Mesobacillus</taxon>
    </lineage>
</organism>
<dbReference type="EMBL" id="QWVT01000015">
    <property type="protein sequence ID" value="RID85505.1"/>
    <property type="molecule type" value="Genomic_DNA"/>
</dbReference>
<evidence type="ECO:0000313" key="2">
    <source>
        <dbReference type="Proteomes" id="UP000265816"/>
    </source>
</evidence>
<keyword evidence="2" id="KW-1185">Reference proteome</keyword>
<dbReference type="Proteomes" id="UP000265816">
    <property type="component" value="Unassembled WGS sequence"/>
</dbReference>
<dbReference type="AlphaFoldDB" id="A0A398B6E2"/>
<gene>
    <name evidence="1" type="ORF">D1970_07980</name>
</gene>
<proteinExistence type="predicted"/>
<comment type="caution">
    <text evidence="1">The sequence shown here is derived from an EMBL/GenBank/DDBJ whole genome shotgun (WGS) entry which is preliminary data.</text>
</comment>
<dbReference type="Pfam" id="PF14162">
    <property type="entry name" value="YozD"/>
    <property type="match status" value="1"/>
</dbReference>
<name>A0A398B6E2_9BACI</name>
<dbReference type="OrthoDB" id="2971944at2"/>
<evidence type="ECO:0000313" key="1">
    <source>
        <dbReference type="EMBL" id="RID85505.1"/>
    </source>
</evidence>
<reference evidence="1 2" key="1">
    <citation type="submission" date="2018-08" db="EMBL/GenBank/DDBJ databases">
        <title>Bacillus jemisoniae sp. nov., Bacillus chryseoplanitiae sp. nov., Bacillus resnikiae sp. nov., and Bacillus frankliniae sp. nov., isolated from Viking spacecraft and associated surfaces.</title>
        <authorList>
            <person name="Seuylemezian A."/>
            <person name="Vaishampayan P."/>
        </authorList>
    </citation>
    <scope>NUCLEOTIDE SEQUENCE [LARGE SCALE GENOMIC DNA]</scope>
    <source>
        <strain evidence="1 2">JJ-247</strain>
    </source>
</reference>
<accession>A0A398B6E2</accession>
<dbReference type="RefSeq" id="WP_119112358.1">
    <property type="nucleotide sequence ID" value="NZ_CBCSEO010000002.1"/>
</dbReference>
<protein>
    <submittedName>
        <fullName evidence="1">YozD family protein</fullName>
    </submittedName>
</protein>
<dbReference type="InterPro" id="IPR025545">
    <property type="entry name" value="YozD"/>
</dbReference>